<dbReference type="GO" id="GO:0008270">
    <property type="term" value="F:zinc ion binding"/>
    <property type="evidence" value="ECO:0007669"/>
    <property type="project" value="UniProtKB-KW"/>
</dbReference>
<sequence>MSSAASTARSSQSTSRKDLAWEFALPLTGNETKNQVGCLYCKNYFKGGITRLKRHLAGVRGQSVYCTQVPDDVKEKVKAMLDAHGEKKNAKLDSQLRLRQQVNINGNDDEEMEEVGEVEVQEAPSAAGSTLVRKKPRNKGPLDSYCMRPEEARAKGKHIQTTMRQHCKEVHDGKYIYSLVSSCIDEIGPKKVLQVVTDNASNNMSASKMLQVKHPHIFWTSCAAHCIDLMLEDIDWAKNSWAKKIKGQNAHDLVMNNKFWSPMLEVINYFESLAYVLRRVDDDVPAMGYIYGDLIKAKKDVAARLNGNEKKYGHIWKIIDARWDSKLKTALHKAGYFLNPSFFYENKREIEEDFLMQAVVECATRMYRDDITVQDVCVAPLSLYTEAMDSFGTTMAIRQRNSPTITPASFACERNWSAFERVHSKKRTRLGHRKLNALVFVMFNKRLKSKYSQKGRDPLVAKFIDDDPPNEWIIDDDAPAQQPEVDAQSAAVSRKRRLIHKKSSSKAKKARVVVEEEKEEEEEEFQSSDSEHEEEENIPYADGSSDHELDDVGENDNE</sequence>
<dbReference type="InterPro" id="IPR007021">
    <property type="entry name" value="DUF659"/>
</dbReference>
<evidence type="ECO:0000259" key="6">
    <source>
        <dbReference type="Pfam" id="PF04937"/>
    </source>
</evidence>
<evidence type="ECO:0000256" key="4">
    <source>
        <dbReference type="SAM" id="MobiDB-lite"/>
    </source>
</evidence>
<evidence type="ECO:0000256" key="3">
    <source>
        <dbReference type="ARBA" id="ARBA00022833"/>
    </source>
</evidence>
<keyword evidence="8" id="KW-1185">Reference proteome</keyword>
<evidence type="ECO:0008006" key="9">
    <source>
        <dbReference type="Google" id="ProtNLM"/>
    </source>
</evidence>
<feature type="compositionally biased region" description="Acidic residues" evidence="4">
    <location>
        <begin position="548"/>
        <end position="558"/>
    </location>
</feature>
<dbReference type="Pfam" id="PF04937">
    <property type="entry name" value="DUF659"/>
    <property type="match status" value="1"/>
</dbReference>
<evidence type="ECO:0000313" key="7">
    <source>
        <dbReference type="EnsemblPlants" id="OMERI05G10580.1"/>
    </source>
</evidence>
<feature type="domain" description="BED-type" evidence="5">
    <location>
        <begin position="19"/>
        <end position="56"/>
    </location>
</feature>
<evidence type="ECO:0000256" key="2">
    <source>
        <dbReference type="ARBA" id="ARBA00022771"/>
    </source>
</evidence>
<dbReference type="PANTHER" id="PTHR32166:SF74">
    <property type="entry name" value="OS05G0256350 PROTEIN"/>
    <property type="match status" value="1"/>
</dbReference>
<dbReference type="InterPro" id="IPR003656">
    <property type="entry name" value="Znf_BED"/>
</dbReference>
<dbReference type="EnsemblPlants" id="OMERI05G10580.1">
    <property type="protein sequence ID" value="OMERI05G10580.1"/>
    <property type="gene ID" value="OMERI05G10580"/>
</dbReference>
<dbReference type="SUPFAM" id="SSF53098">
    <property type="entry name" value="Ribonuclease H-like"/>
    <property type="match status" value="1"/>
</dbReference>
<feature type="compositionally biased region" description="Acidic residues" evidence="4">
    <location>
        <begin position="468"/>
        <end position="478"/>
    </location>
</feature>
<feature type="region of interest" description="Disordered" evidence="4">
    <location>
        <begin position="468"/>
        <end position="558"/>
    </location>
</feature>
<dbReference type="Pfam" id="PF02892">
    <property type="entry name" value="zf-BED"/>
    <property type="match status" value="1"/>
</dbReference>
<keyword evidence="3" id="KW-0862">Zinc</keyword>
<dbReference type="InterPro" id="IPR012337">
    <property type="entry name" value="RNaseH-like_sf"/>
</dbReference>
<dbReference type="PANTHER" id="PTHR32166">
    <property type="entry name" value="OSJNBA0013A04.12 PROTEIN"/>
    <property type="match status" value="1"/>
</dbReference>
<organism evidence="7">
    <name type="scientific">Oryza meridionalis</name>
    <dbReference type="NCBI Taxonomy" id="40149"/>
    <lineage>
        <taxon>Eukaryota</taxon>
        <taxon>Viridiplantae</taxon>
        <taxon>Streptophyta</taxon>
        <taxon>Embryophyta</taxon>
        <taxon>Tracheophyta</taxon>
        <taxon>Spermatophyta</taxon>
        <taxon>Magnoliopsida</taxon>
        <taxon>Liliopsida</taxon>
        <taxon>Poales</taxon>
        <taxon>Poaceae</taxon>
        <taxon>BOP clade</taxon>
        <taxon>Oryzoideae</taxon>
        <taxon>Oryzeae</taxon>
        <taxon>Oryzinae</taxon>
        <taxon>Oryza</taxon>
    </lineage>
</organism>
<dbReference type="HOGENOM" id="CLU_016471_3_2_1"/>
<reference evidence="7" key="2">
    <citation type="submission" date="2018-05" db="EMBL/GenBank/DDBJ databases">
        <title>OmerRS3 (Oryza meridionalis Reference Sequence Version 3).</title>
        <authorList>
            <person name="Zhang J."/>
            <person name="Kudrna D."/>
            <person name="Lee S."/>
            <person name="Talag J."/>
            <person name="Welchert J."/>
            <person name="Wing R.A."/>
        </authorList>
    </citation>
    <scope>NUCLEOTIDE SEQUENCE [LARGE SCALE GENOMIC DNA]</scope>
    <source>
        <strain evidence="7">cv. OR44</strain>
    </source>
</reference>
<feature type="region of interest" description="Disordered" evidence="4">
    <location>
        <begin position="120"/>
        <end position="145"/>
    </location>
</feature>
<feature type="compositionally biased region" description="Acidic residues" evidence="4">
    <location>
        <begin position="516"/>
        <end position="537"/>
    </location>
</feature>
<feature type="compositionally biased region" description="Basic residues" evidence="4">
    <location>
        <begin position="493"/>
        <end position="511"/>
    </location>
</feature>
<dbReference type="Proteomes" id="UP000008021">
    <property type="component" value="Chromosome 5"/>
</dbReference>
<reference evidence="7" key="1">
    <citation type="submission" date="2015-04" db="UniProtKB">
        <authorList>
            <consortium name="EnsemblPlants"/>
        </authorList>
    </citation>
    <scope>IDENTIFICATION</scope>
</reference>
<dbReference type="AlphaFoldDB" id="A0A0E0DPZ3"/>
<keyword evidence="2" id="KW-0863">Zinc-finger</keyword>
<protein>
    <recommendedName>
        <fullName evidence="9">BED-type domain-containing protein</fullName>
    </recommendedName>
</protein>
<dbReference type="Gramene" id="OMERI05G10580.1">
    <property type="protein sequence ID" value="OMERI05G10580.1"/>
    <property type="gene ID" value="OMERI05G10580"/>
</dbReference>
<dbReference type="STRING" id="40149.A0A0E0DPZ3"/>
<evidence type="ECO:0000259" key="5">
    <source>
        <dbReference type="Pfam" id="PF02892"/>
    </source>
</evidence>
<accession>A0A0E0DPZ3</accession>
<name>A0A0E0DPZ3_9ORYZ</name>
<dbReference type="eggNOG" id="KOG1488">
    <property type="taxonomic scope" value="Eukaryota"/>
</dbReference>
<feature type="domain" description="DUF659" evidence="6">
    <location>
        <begin position="168"/>
        <end position="235"/>
    </location>
</feature>
<evidence type="ECO:0000313" key="8">
    <source>
        <dbReference type="Proteomes" id="UP000008021"/>
    </source>
</evidence>
<proteinExistence type="predicted"/>
<keyword evidence="1" id="KW-0479">Metal-binding</keyword>
<evidence type="ECO:0000256" key="1">
    <source>
        <dbReference type="ARBA" id="ARBA00022723"/>
    </source>
</evidence>
<dbReference type="GO" id="GO:0003677">
    <property type="term" value="F:DNA binding"/>
    <property type="evidence" value="ECO:0007669"/>
    <property type="project" value="InterPro"/>
</dbReference>